<sequence>MLFEAVVLPIILGFIRGGSIRNLEKITIKGLPLLFLPLLIRFVTYNYSQGGVDFFINYGGYLQSLAFIILIGFFIMNRHIRELKLVFIGVLLNSLVIFLNGGAMPVSEQALQFTDVTETPVGTHTFITQETVLPFLGDIIPIPSPYPFSKVISIGDIIIVIGIFLLIYRNMFPGKSFSRAPSTLDID</sequence>
<protein>
    <recommendedName>
        <fullName evidence="4">DUF5317 domain-containing protein</fullName>
    </recommendedName>
</protein>
<name>B2A734_NATTJ</name>
<evidence type="ECO:0000313" key="3">
    <source>
        <dbReference type="Proteomes" id="UP000001683"/>
    </source>
</evidence>
<dbReference type="EMBL" id="CP001034">
    <property type="protein sequence ID" value="ACB85625.1"/>
    <property type="molecule type" value="Genomic_DNA"/>
</dbReference>
<dbReference type="RefSeq" id="WP_012448482.1">
    <property type="nucleotide sequence ID" value="NC_010718.1"/>
</dbReference>
<reference evidence="2 3" key="1">
    <citation type="submission" date="2008-04" db="EMBL/GenBank/DDBJ databases">
        <title>Complete sequence of chromosome of Natranaerobius thermophilus JW/NM-WN-LF.</title>
        <authorList>
            <consortium name="US DOE Joint Genome Institute"/>
            <person name="Copeland A."/>
            <person name="Lucas S."/>
            <person name="Lapidus A."/>
            <person name="Glavina del Rio T."/>
            <person name="Dalin E."/>
            <person name="Tice H."/>
            <person name="Bruce D."/>
            <person name="Goodwin L."/>
            <person name="Pitluck S."/>
            <person name="Chertkov O."/>
            <person name="Brettin T."/>
            <person name="Detter J.C."/>
            <person name="Han C."/>
            <person name="Kuske C.R."/>
            <person name="Schmutz J."/>
            <person name="Larimer F."/>
            <person name="Land M."/>
            <person name="Hauser L."/>
            <person name="Kyrpides N."/>
            <person name="Lykidis A."/>
            <person name="Mesbah N.M."/>
            <person name="Wiegel J."/>
        </authorList>
    </citation>
    <scope>NUCLEOTIDE SEQUENCE [LARGE SCALE GENOMIC DNA]</scope>
    <source>
        <strain evidence="3">ATCC BAA-1301 / DSM 18059 / JW/NM-WN-LF</strain>
    </source>
</reference>
<dbReference type="AlphaFoldDB" id="B2A734"/>
<dbReference type="eggNOG" id="ENOG5030JTI">
    <property type="taxonomic scope" value="Bacteria"/>
</dbReference>
<dbReference type="InParanoid" id="B2A734"/>
<gene>
    <name evidence="2" type="ordered locus">Nther_2058</name>
</gene>
<keyword evidence="1" id="KW-1133">Transmembrane helix</keyword>
<keyword evidence="3" id="KW-1185">Reference proteome</keyword>
<dbReference type="HOGENOM" id="CLU_116594_0_0_9"/>
<evidence type="ECO:0008006" key="4">
    <source>
        <dbReference type="Google" id="ProtNLM"/>
    </source>
</evidence>
<feature type="transmembrane region" description="Helical" evidence="1">
    <location>
        <begin position="83"/>
        <end position="103"/>
    </location>
</feature>
<dbReference type="Proteomes" id="UP000001683">
    <property type="component" value="Chromosome"/>
</dbReference>
<dbReference type="STRING" id="457570.Nther_2058"/>
<reference evidence="2 3" key="2">
    <citation type="journal article" date="2011" name="J. Bacteriol.">
        <title>Complete genome sequence of the anaerobic, halophilic alkalithermophile Natranaerobius thermophilus JW/NM-WN-LF.</title>
        <authorList>
            <person name="Zhao B."/>
            <person name="Mesbah N.M."/>
            <person name="Dalin E."/>
            <person name="Goodwin L."/>
            <person name="Nolan M."/>
            <person name="Pitluck S."/>
            <person name="Chertkov O."/>
            <person name="Brettin T.S."/>
            <person name="Han J."/>
            <person name="Larimer F.W."/>
            <person name="Land M.L."/>
            <person name="Hauser L."/>
            <person name="Kyrpides N."/>
            <person name="Wiegel J."/>
        </authorList>
    </citation>
    <scope>NUCLEOTIDE SEQUENCE [LARGE SCALE GENOMIC DNA]</scope>
    <source>
        <strain evidence="3">ATCC BAA-1301 / DSM 18059 / JW/NM-WN-LF</strain>
    </source>
</reference>
<feature type="transmembrane region" description="Helical" evidence="1">
    <location>
        <begin position="151"/>
        <end position="168"/>
    </location>
</feature>
<dbReference type="OrthoDB" id="37447at2"/>
<evidence type="ECO:0000256" key="1">
    <source>
        <dbReference type="SAM" id="Phobius"/>
    </source>
</evidence>
<dbReference type="Pfam" id="PF17248">
    <property type="entry name" value="DUF5317"/>
    <property type="match status" value="1"/>
</dbReference>
<keyword evidence="1" id="KW-0472">Membrane</keyword>
<dbReference type="KEGG" id="nth:Nther_2058"/>
<evidence type="ECO:0000313" key="2">
    <source>
        <dbReference type="EMBL" id="ACB85625.1"/>
    </source>
</evidence>
<feature type="transmembrane region" description="Helical" evidence="1">
    <location>
        <begin position="54"/>
        <end position="76"/>
    </location>
</feature>
<proteinExistence type="predicted"/>
<dbReference type="InterPro" id="IPR035168">
    <property type="entry name" value="DUF5317"/>
</dbReference>
<organism evidence="2 3">
    <name type="scientific">Natranaerobius thermophilus (strain ATCC BAA-1301 / DSM 18059 / JW/NM-WN-LF)</name>
    <dbReference type="NCBI Taxonomy" id="457570"/>
    <lineage>
        <taxon>Bacteria</taxon>
        <taxon>Bacillati</taxon>
        <taxon>Bacillota</taxon>
        <taxon>Clostridia</taxon>
        <taxon>Natranaerobiales</taxon>
        <taxon>Natranaerobiaceae</taxon>
        <taxon>Natranaerobius</taxon>
    </lineage>
</organism>
<keyword evidence="1" id="KW-0812">Transmembrane</keyword>
<accession>B2A734</accession>